<dbReference type="EC" id="2.4.1.-" evidence="10"/>
<evidence type="ECO:0000313" key="15">
    <source>
        <dbReference type="Proteomes" id="UP001596527"/>
    </source>
</evidence>
<protein>
    <recommendedName>
        <fullName evidence="9 10">Polyprenol-phosphate-mannose--protein mannosyltransferase</fullName>
        <ecNumber evidence="10">2.4.1.-</ecNumber>
    </recommendedName>
</protein>
<feature type="transmembrane region" description="Helical" evidence="10">
    <location>
        <begin position="309"/>
        <end position="334"/>
    </location>
</feature>
<keyword evidence="10" id="KW-1003">Cell membrane</keyword>
<dbReference type="EMBL" id="JBHTEF010000001">
    <property type="protein sequence ID" value="MFC7581225.1"/>
    <property type="molecule type" value="Genomic_DNA"/>
</dbReference>
<organism evidence="14 15">
    <name type="scientific">Schaalia naturae</name>
    <dbReference type="NCBI Taxonomy" id="635203"/>
    <lineage>
        <taxon>Bacteria</taxon>
        <taxon>Bacillati</taxon>
        <taxon>Actinomycetota</taxon>
        <taxon>Actinomycetes</taxon>
        <taxon>Actinomycetales</taxon>
        <taxon>Actinomycetaceae</taxon>
        <taxon>Schaalia</taxon>
    </lineage>
</organism>
<dbReference type="Proteomes" id="UP001596527">
    <property type="component" value="Unassembled WGS sequence"/>
</dbReference>
<evidence type="ECO:0000259" key="13">
    <source>
        <dbReference type="Pfam" id="PF16192"/>
    </source>
</evidence>
<dbReference type="InterPro" id="IPR027005">
    <property type="entry name" value="PMT-like"/>
</dbReference>
<evidence type="ECO:0000256" key="11">
    <source>
        <dbReference type="SAM" id="MobiDB-lite"/>
    </source>
</evidence>
<evidence type="ECO:0000256" key="3">
    <source>
        <dbReference type="ARBA" id="ARBA00007222"/>
    </source>
</evidence>
<evidence type="ECO:0000256" key="10">
    <source>
        <dbReference type="RuleBase" id="RU367007"/>
    </source>
</evidence>
<keyword evidence="6 10" id="KW-0812">Transmembrane</keyword>
<comment type="caution">
    <text evidence="14">The sequence shown here is derived from an EMBL/GenBank/DDBJ whole genome shotgun (WGS) entry which is preliminary data.</text>
</comment>
<evidence type="ECO:0000256" key="4">
    <source>
        <dbReference type="ARBA" id="ARBA00022676"/>
    </source>
</evidence>
<gene>
    <name evidence="14" type="ORF">ACFQWG_08450</name>
</gene>
<dbReference type="InterPro" id="IPR032421">
    <property type="entry name" value="PMT_4TMC"/>
</dbReference>
<comment type="similarity">
    <text evidence="3 10">Belongs to the glycosyltransferase 39 family.</text>
</comment>
<feature type="transmembrane region" description="Helical" evidence="10">
    <location>
        <begin position="56"/>
        <end position="75"/>
    </location>
</feature>
<feature type="compositionally biased region" description="Basic and acidic residues" evidence="11">
    <location>
        <begin position="1"/>
        <end position="20"/>
    </location>
</feature>
<evidence type="ECO:0000256" key="5">
    <source>
        <dbReference type="ARBA" id="ARBA00022679"/>
    </source>
</evidence>
<feature type="region of interest" description="Disordered" evidence="11">
    <location>
        <begin position="1"/>
        <end position="33"/>
    </location>
</feature>
<dbReference type="PANTHER" id="PTHR10050">
    <property type="entry name" value="DOLICHYL-PHOSPHATE-MANNOSE--PROTEIN MANNOSYLTRANSFERASE"/>
    <property type="match status" value="1"/>
</dbReference>
<feature type="transmembrane region" description="Helical" evidence="10">
    <location>
        <begin position="180"/>
        <end position="198"/>
    </location>
</feature>
<evidence type="ECO:0000256" key="6">
    <source>
        <dbReference type="ARBA" id="ARBA00022692"/>
    </source>
</evidence>
<keyword evidence="8 10" id="KW-0472">Membrane</keyword>
<comment type="pathway">
    <text evidence="2 10">Protein modification; protein glycosylation.</text>
</comment>
<evidence type="ECO:0000259" key="12">
    <source>
        <dbReference type="Pfam" id="PF02366"/>
    </source>
</evidence>
<sequence>MTDRPDRPVPEESDTADRAPWDPGRASLASAGTADAPSSRVVVLPRWARLPMSAGAGWAATALATLLASVLRLVGLDRVGALVFDETYYVKDAYSLWHLGYEGTWADDWDARFASGDFSGLSSKGAYIVHPQTGKWLIGLGMRVFGWDDPVGWRISAALAGIIGVLLLCRIAWNLFRSPAITLMAGMFLATDGMHLVMSRTGLLDVFLATFVEAGVLAVVKDQQQAHPALVGKMARWQPSTPPGGRTGLGPHSGPRWWLLAAGVLLGLACSVKWSGIYALAVLGLFVALREWTTRRRLGHPRPFRAAMLLDVPVAFLAMVPTAVVVYIASWWGWMVHPDAWAHGRSGASGGSASGPLAVASDLWSYHLEMWRFHNGLHTPHNYQSQPWGWLLQLRPTSFWYERVDGACGGTAECVQNVVALGNPLMWWLAVPALLLTVWGALRFRDWRCGLVLCGYLSMYVPWFAYSHRTIFTFYTVAVAPFVALSLAWALGVCLDQARLGASPDRISRADGSDFDEGDHRWLGPSITLRRTLGVAALVAVIAVLASSAYFYPVWTGPRIPYDEWLSRMWLQSWI</sequence>
<dbReference type="Pfam" id="PF02366">
    <property type="entry name" value="PMT"/>
    <property type="match status" value="2"/>
</dbReference>
<feature type="transmembrane region" description="Helical" evidence="10">
    <location>
        <begin position="449"/>
        <end position="466"/>
    </location>
</feature>
<name>A0ABW2SMV7_9ACTO</name>
<feature type="transmembrane region" description="Helical" evidence="10">
    <location>
        <begin position="533"/>
        <end position="552"/>
    </location>
</feature>
<evidence type="ECO:0000256" key="9">
    <source>
        <dbReference type="ARBA" id="ARBA00093617"/>
    </source>
</evidence>
<feature type="domain" description="Protein O-mannosyl-transferase C-terminal four TM" evidence="13">
    <location>
        <begin position="361"/>
        <end position="574"/>
    </location>
</feature>
<keyword evidence="4 10" id="KW-0328">Glycosyltransferase</keyword>
<evidence type="ECO:0000256" key="2">
    <source>
        <dbReference type="ARBA" id="ARBA00004922"/>
    </source>
</evidence>
<feature type="transmembrane region" description="Helical" evidence="10">
    <location>
        <begin position="151"/>
        <end position="173"/>
    </location>
</feature>
<feature type="transmembrane region" description="Helical" evidence="10">
    <location>
        <begin position="472"/>
        <end position="495"/>
    </location>
</feature>
<dbReference type="RefSeq" id="WP_380974323.1">
    <property type="nucleotide sequence ID" value="NZ_JBHTEF010000001.1"/>
</dbReference>
<feature type="transmembrane region" description="Helical" evidence="10">
    <location>
        <begin position="425"/>
        <end position="442"/>
    </location>
</feature>
<comment type="function">
    <text evidence="10">Protein O-mannosyltransferase that catalyzes the transfer of a single mannose residue from a polyprenol phospho-mannosyl lipidic donor to the hydroxyl group of selected serine and threonine residues in acceptor proteins.</text>
</comment>
<feature type="transmembrane region" description="Helical" evidence="10">
    <location>
        <begin position="257"/>
        <end position="288"/>
    </location>
</feature>
<evidence type="ECO:0000256" key="8">
    <source>
        <dbReference type="ARBA" id="ARBA00023136"/>
    </source>
</evidence>
<feature type="domain" description="ArnT-like N-terminal" evidence="12">
    <location>
        <begin position="256"/>
        <end position="318"/>
    </location>
</feature>
<keyword evidence="5 10" id="KW-0808">Transferase</keyword>
<evidence type="ECO:0000256" key="7">
    <source>
        <dbReference type="ARBA" id="ARBA00022989"/>
    </source>
</evidence>
<evidence type="ECO:0000313" key="14">
    <source>
        <dbReference type="EMBL" id="MFC7581225.1"/>
    </source>
</evidence>
<dbReference type="Pfam" id="PF16192">
    <property type="entry name" value="PMT_4TMC"/>
    <property type="match status" value="1"/>
</dbReference>
<comment type="subcellular location">
    <subcellularLocation>
        <location evidence="10">Cell membrane</location>
    </subcellularLocation>
    <subcellularLocation>
        <location evidence="1">Endomembrane system</location>
        <topology evidence="1">Multi-pass membrane protein</topology>
    </subcellularLocation>
</comment>
<dbReference type="InterPro" id="IPR003342">
    <property type="entry name" value="ArnT-like_N"/>
</dbReference>
<proteinExistence type="inferred from homology"/>
<accession>A0ABW2SMV7</accession>
<reference evidence="15" key="1">
    <citation type="journal article" date="2019" name="Int. J. Syst. Evol. Microbiol.">
        <title>The Global Catalogue of Microorganisms (GCM) 10K type strain sequencing project: providing services to taxonomists for standard genome sequencing and annotation.</title>
        <authorList>
            <consortium name="The Broad Institute Genomics Platform"/>
            <consortium name="The Broad Institute Genome Sequencing Center for Infectious Disease"/>
            <person name="Wu L."/>
            <person name="Ma J."/>
        </authorList>
    </citation>
    <scope>NUCLEOTIDE SEQUENCE [LARGE SCALE GENOMIC DNA]</scope>
    <source>
        <strain evidence="15">CCUG 56698</strain>
    </source>
</reference>
<dbReference type="GO" id="GO:0016757">
    <property type="term" value="F:glycosyltransferase activity"/>
    <property type="evidence" value="ECO:0007669"/>
    <property type="project" value="UniProtKB-KW"/>
</dbReference>
<feature type="domain" description="ArnT-like N-terminal" evidence="12">
    <location>
        <begin position="64"/>
        <end position="224"/>
    </location>
</feature>
<keyword evidence="15" id="KW-1185">Reference proteome</keyword>
<dbReference type="PANTHER" id="PTHR10050:SF46">
    <property type="entry name" value="PROTEIN O-MANNOSYL-TRANSFERASE 2"/>
    <property type="match status" value="1"/>
</dbReference>
<keyword evidence="7 10" id="KW-1133">Transmembrane helix</keyword>
<evidence type="ECO:0000256" key="1">
    <source>
        <dbReference type="ARBA" id="ARBA00004127"/>
    </source>
</evidence>